<accession>A0A0L7KT70</accession>
<feature type="transmembrane region" description="Helical" evidence="6">
    <location>
        <begin position="35"/>
        <end position="62"/>
    </location>
</feature>
<proteinExistence type="inferred from homology"/>
<name>A0A0L7KT70_OPEBR</name>
<comment type="caution">
    <text evidence="7">The sequence shown here is derived from an EMBL/GenBank/DDBJ whole genome shotgun (WGS) entry which is preliminary data.</text>
</comment>
<keyword evidence="4 6" id="KW-1133">Transmembrane helix</keyword>
<dbReference type="GO" id="GO:0005783">
    <property type="term" value="C:endoplasmic reticulum"/>
    <property type="evidence" value="ECO:0007669"/>
    <property type="project" value="TreeGrafter"/>
</dbReference>
<evidence type="ECO:0000256" key="1">
    <source>
        <dbReference type="ARBA" id="ARBA00004141"/>
    </source>
</evidence>
<dbReference type="GO" id="GO:0005794">
    <property type="term" value="C:Golgi apparatus"/>
    <property type="evidence" value="ECO:0007669"/>
    <property type="project" value="TreeGrafter"/>
</dbReference>
<evidence type="ECO:0000313" key="7">
    <source>
        <dbReference type="EMBL" id="KOB66472.1"/>
    </source>
</evidence>
<dbReference type="PANTHER" id="PTHR10926:SF0">
    <property type="entry name" value="CDC50, ISOFORM A"/>
    <property type="match status" value="1"/>
</dbReference>
<sequence length="152" mass="16850">MATSSDVSDQIQNVKSKRPAESAFKQQRLPAWQPILTAGTVLPTFFVIGIAFIPVGIGLLYFSDEVSITFIPHINSLSVTSLELSKDVPVFRTGIAWTSDKEIKFRNPPGDLKTGMNDVHKQFRTGIAWTSDKEIKFRNPPGDLKTGMNDVQ</sequence>
<evidence type="ECO:0000256" key="6">
    <source>
        <dbReference type="SAM" id="Phobius"/>
    </source>
</evidence>
<evidence type="ECO:0000256" key="3">
    <source>
        <dbReference type="ARBA" id="ARBA00022692"/>
    </source>
</evidence>
<dbReference type="AlphaFoldDB" id="A0A0L7KT70"/>
<keyword evidence="8" id="KW-1185">Reference proteome</keyword>
<dbReference type="GO" id="GO:0005886">
    <property type="term" value="C:plasma membrane"/>
    <property type="evidence" value="ECO:0007669"/>
    <property type="project" value="TreeGrafter"/>
</dbReference>
<protein>
    <submittedName>
        <fullName evidence="7">Putative cell cycle control protein</fullName>
    </submittedName>
</protein>
<reference evidence="7 8" key="1">
    <citation type="journal article" date="2015" name="Genome Biol. Evol.">
        <title>The genome of winter moth (Operophtera brumata) provides a genomic perspective on sexual dimorphism and phenology.</title>
        <authorList>
            <person name="Derks M.F."/>
            <person name="Smit S."/>
            <person name="Salis L."/>
            <person name="Schijlen E."/>
            <person name="Bossers A."/>
            <person name="Mateman C."/>
            <person name="Pijl A.S."/>
            <person name="de Ridder D."/>
            <person name="Groenen M.A."/>
            <person name="Visser M.E."/>
            <person name="Megens H.J."/>
        </authorList>
    </citation>
    <scope>NUCLEOTIDE SEQUENCE [LARGE SCALE GENOMIC DNA]</scope>
    <source>
        <strain evidence="7">WM2013NL</strain>
        <tissue evidence="7">Head and thorax</tissue>
    </source>
</reference>
<keyword evidence="3 6" id="KW-0812">Transmembrane</keyword>
<dbReference type="Proteomes" id="UP000037510">
    <property type="component" value="Unassembled WGS sequence"/>
</dbReference>
<comment type="similarity">
    <text evidence="2">Belongs to the CDC50/LEM3 family.</text>
</comment>
<comment type="subcellular location">
    <subcellularLocation>
        <location evidence="1">Membrane</location>
        <topology evidence="1">Multi-pass membrane protein</topology>
    </subcellularLocation>
</comment>
<organism evidence="7 8">
    <name type="scientific">Operophtera brumata</name>
    <name type="common">Winter moth</name>
    <name type="synonym">Phalaena brumata</name>
    <dbReference type="NCBI Taxonomy" id="104452"/>
    <lineage>
        <taxon>Eukaryota</taxon>
        <taxon>Metazoa</taxon>
        <taxon>Ecdysozoa</taxon>
        <taxon>Arthropoda</taxon>
        <taxon>Hexapoda</taxon>
        <taxon>Insecta</taxon>
        <taxon>Pterygota</taxon>
        <taxon>Neoptera</taxon>
        <taxon>Endopterygota</taxon>
        <taxon>Lepidoptera</taxon>
        <taxon>Glossata</taxon>
        <taxon>Ditrysia</taxon>
        <taxon>Geometroidea</taxon>
        <taxon>Geometridae</taxon>
        <taxon>Larentiinae</taxon>
        <taxon>Operophtera</taxon>
    </lineage>
</organism>
<evidence type="ECO:0000256" key="2">
    <source>
        <dbReference type="ARBA" id="ARBA00009457"/>
    </source>
</evidence>
<keyword evidence="5 6" id="KW-0472">Membrane</keyword>
<dbReference type="EMBL" id="JTDY01005928">
    <property type="protein sequence ID" value="KOB66472.1"/>
    <property type="molecule type" value="Genomic_DNA"/>
</dbReference>
<evidence type="ECO:0000256" key="4">
    <source>
        <dbReference type="ARBA" id="ARBA00022989"/>
    </source>
</evidence>
<gene>
    <name evidence="7" type="ORF">OBRU01_21317</name>
</gene>
<evidence type="ECO:0000256" key="5">
    <source>
        <dbReference type="ARBA" id="ARBA00023136"/>
    </source>
</evidence>
<dbReference type="InterPro" id="IPR005045">
    <property type="entry name" value="CDC50/LEM3_fam"/>
</dbReference>
<dbReference type="PANTHER" id="PTHR10926">
    <property type="entry name" value="CELL CYCLE CONTROL PROTEIN 50"/>
    <property type="match status" value="1"/>
</dbReference>
<evidence type="ECO:0000313" key="8">
    <source>
        <dbReference type="Proteomes" id="UP000037510"/>
    </source>
</evidence>
<dbReference type="STRING" id="104452.A0A0L7KT70"/>